<dbReference type="Gene3D" id="2.160.20.80">
    <property type="entry name" value="E3 ubiquitin-protein ligase SopA"/>
    <property type="match status" value="1"/>
</dbReference>
<proteinExistence type="predicted"/>
<evidence type="ECO:0008006" key="4">
    <source>
        <dbReference type="Google" id="ProtNLM"/>
    </source>
</evidence>
<dbReference type="SUPFAM" id="SSF141571">
    <property type="entry name" value="Pentapeptide repeat-like"/>
    <property type="match status" value="1"/>
</dbReference>
<comment type="caution">
    <text evidence="2">The sequence shown here is derived from an EMBL/GenBank/DDBJ whole genome shotgun (WGS) entry which is preliminary data.</text>
</comment>
<sequence length="485" mass="52542">MSIEPAGQPGTPAGQKPSRWLWLISDPGIALAVVSVAVLGIAGVVWMWAITGATSGVERAKLQLDALKFGFGVFAAAGASAALLLAIRRQRHTETAHRLAEDNYQLARANHQLAQDSSVLARRTQSHNEADAGARRVTELYAEAVEQLGSDKTVIRLGGMYALERLAQDNPAQRATIVNVLCAYLRMSFEPPETTLTPDTVGYEKKLARSEQAAQELQVRRAAQQILTDHTRIPPTQAEDSVGTVTAVADGAESPAIFWADVDLDVAGAVLVGWNAERCQFRSADFSRCVFHDAASFQEASLHGAASFDRAQFRDIAQFTQTVFDAAATFVGTDFGRSARFHGTRFKKIADFRRAYFHDSAHFRNAKFGADALFGRPLRMIRAHNGLGGGTQPQWGATFRYRSTFADTTFIGVAAFGGTEFHGETTIGEAVFTDPGKLFLLNALAPGKRFGDVWPTGWYLPDGESLVRQKPAAEATQPRSAPEGA</sequence>
<keyword evidence="1" id="KW-1133">Transmembrane helix</keyword>
<dbReference type="EMBL" id="BOMG01000096">
    <property type="protein sequence ID" value="GID59381.1"/>
    <property type="molecule type" value="Genomic_DNA"/>
</dbReference>
<feature type="transmembrane region" description="Helical" evidence="1">
    <location>
        <begin position="29"/>
        <end position="49"/>
    </location>
</feature>
<protein>
    <recommendedName>
        <fullName evidence="4">Pentapeptide repeat protein</fullName>
    </recommendedName>
</protein>
<keyword evidence="3" id="KW-1185">Reference proteome</keyword>
<dbReference type="Proteomes" id="UP000612282">
    <property type="component" value="Unassembled WGS sequence"/>
</dbReference>
<evidence type="ECO:0000313" key="3">
    <source>
        <dbReference type="Proteomes" id="UP000612282"/>
    </source>
</evidence>
<reference evidence="2 3" key="1">
    <citation type="submission" date="2021-01" db="EMBL/GenBank/DDBJ databases">
        <title>Whole genome shotgun sequence of Actinoplanes couchii NBRC 106145.</title>
        <authorList>
            <person name="Komaki H."/>
            <person name="Tamura T."/>
        </authorList>
    </citation>
    <scope>NUCLEOTIDE SEQUENCE [LARGE SCALE GENOMIC DNA]</scope>
    <source>
        <strain evidence="2 3">NBRC 106145</strain>
    </source>
</reference>
<keyword evidence="1" id="KW-0472">Membrane</keyword>
<feature type="transmembrane region" description="Helical" evidence="1">
    <location>
        <begin position="69"/>
        <end position="87"/>
    </location>
</feature>
<organism evidence="2 3">
    <name type="scientific">Actinoplanes couchii</name>
    <dbReference type="NCBI Taxonomy" id="403638"/>
    <lineage>
        <taxon>Bacteria</taxon>
        <taxon>Bacillati</taxon>
        <taxon>Actinomycetota</taxon>
        <taxon>Actinomycetes</taxon>
        <taxon>Micromonosporales</taxon>
        <taxon>Micromonosporaceae</taxon>
        <taxon>Actinoplanes</taxon>
    </lineage>
</organism>
<evidence type="ECO:0000313" key="2">
    <source>
        <dbReference type="EMBL" id="GID59381.1"/>
    </source>
</evidence>
<accession>A0ABQ3XLJ7</accession>
<dbReference type="Pfam" id="PF13576">
    <property type="entry name" value="Pentapeptide_3"/>
    <property type="match status" value="1"/>
</dbReference>
<name>A0ABQ3XLJ7_9ACTN</name>
<dbReference type="InterPro" id="IPR001646">
    <property type="entry name" value="5peptide_repeat"/>
</dbReference>
<keyword evidence="1" id="KW-0812">Transmembrane</keyword>
<gene>
    <name evidence="2" type="ORF">Aco03nite_077850</name>
</gene>
<evidence type="ECO:0000256" key="1">
    <source>
        <dbReference type="SAM" id="Phobius"/>
    </source>
</evidence>